<proteinExistence type="predicted"/>
<name>A0A1J1LFX3_9CYAN</name>
<dbReference type="EMBL" id="CZDF01000132">
    <property type="protein sequence ID" value="CUR30898.1"/>
    <property type="molecule type" value="Genomic_DNA"/>
</dbReference>
<evidence type="ECO:0000256" key="1">
    <source>
        <dbReference type="SAM" id="Phobius"/>
    </source>
</evidence>
<accession>A0A1J1LFX3</accession>
<dbReference type="STRING" id="671072.PL9214290489"/>
<dbReference type="Gene3D" id="3.10.310.50">
    <property type="match status" value="1"/>
</dbReference>
<dbReference type="AlphaFoldDB" id="A0A1J1LFX3"/>
<reference evidence="4" key="1">
    <citation type="submission" date="2015-10" db="EMBL/GenBank/DDBJ databases">
        <authorList>
            <person name="Regsiter A."/>
            <person name="william w."/>
        </authorList>
    </citation>
    <scope>NUCLEOTIDE SEQUENCE [LARGE SCALE GENOMIC DNA]</scope>
</reference>
<gene>
    <name evidence="3" type="ORF">PL9214290489</name>
</gene>
<sequence length="240" mass="26527">MIQQLKTRLNWGNLLPGFMISLFLTVIVGFWTTPALATGVYQVPALSSPSDTWVVEMDDVLSRSTEGRLNNTLSDLAKKTGYEVRFLTVHRLDYGETIDSFAEQVFKKWFPTPETAANQTLLVLDTINNNSAIKTGEKTQSLLTNEIAESVAQDTLKYPLRKGDKYNEAFIAASDRIATVLSGEPDPGAPIEEDNINVDSTFKSAEETNDTSATIIVVVLLIVATVVPMATYYYFQGNRS</sequence>
<keyword evidence="1" id="KW-0812">Transmembrane</keyword>
<dbReference type="NCBIfam" id="NF047379">
    <property type="entry name" value="photo_II_Psb32"/>
    <property type="match status" value="1"/>
</dbReference>
<evidence type="ECO:0000259" key="2">
    <source>
        <dbReference type="Pfam" id="PF04536"/>
    </source>
</evidence>
<dbReference type="OrthoDB" id="458740at2"/>
<evidence type="ECO:0000313" key="3">
    <source>
        <dbReference type="EMBL" id="CUR30898.1"/>
    </source>
</evidence>
<keyword evidence="1" id="KW-1133">Transmembrane helix</keyword>
<protein>
    <recommendedName>
        <fullName evidence="2">TPM domain-containing protein</fullName>
    </recommendedName>
</protein>
<feature type="transmembrane region" description="Helical" evidence="1">
    <location>
        <begin position="213"/>
        <end position="235"/>
    </location>
</feature>
<dbReference type="Pfam" id="PF04536">
    <property type="entry name" value="TPM_phosphatase"/>
    <property type="match status" value="1"/>
</dbReference>
<dbReference type="PANTHER" id="PTHR30373:SF2">
    <property type="entry name" value="UPF0603 PROTEIN YGCG"/>
    <property type="match status" value="1"/>
</dbReference>
<dbReference type="InterPro" id="IPR007621">
    <property type="entry name" value="TPM_dom"/>
</dbReference>
<dbReference type="Proteomes" id="UP000184315">
    <property type="component" value="Unassembled WGS sequence"/>
</dbReference>
<feature type="transmembrane region" description="Helical" evidence="1">
    <location>
        <begin position="12"/>
        <end position="31"/>
    </location>
</feature>
<dbReference type="PANTHER" id="PTHR30373">
    <property type="entry name" value="UPF0603 PROTEIN YGCG"/>
    <property type="match status" value="1"/>
</dbReference>
<keyword evidence="4" id="KW-1185">Reference proteome</keyword>
<dbReference type="RefSeq" id="WP_072717847.1">
    <property type="nucleotide sequence ID" value="NZ_LN889782.1"/>
</dbReference>
<organism evidence="3 4">
    <name type="scientific">Planktothrix tepida PCC 9214</name>
    <dbReference type="NCBI Taxonomy" id="671072"/>
    <lineage>
        <taxon>Bacteria</taxon>
        <taxon>Bacillati</taxon>
        <taxon>Cyanobacteriota</taxon>
        <taxon>Cyanophyceae</taxon>
        <taxon>Oscillatoriophycideae</taxon>
        <taxon>Oscillatoriales</taxon>
        <taxon>Microcoleaceae</taxon>
        <taxon>Planktothrix</taxon>
    </lineage>
</organism>
<keyword evidence="1" id="KW-0472">Membrane</keyword>
<evidence type="ECO:0000313" key="4">
    <source>
        <dbReference type="Proteomes" id="UP000184315"/>
    </source>
</evidence>
<feature type="domain" description="TPM" evidence="2">
    <location>
        <begin position="54"/>
        <end position="179"/>
    </location>
</feature>